<sequence length="86" mass="9943">MYVKMEGEIMEKLLKDIKETNVDEGSDQKDVGIWTGMLIGTLVQTIVLIIITWRTDWDKQVLRLLCSAFFSRCSKILCTKFLLNLT</sequence>
<keyword evidence="2" id="KW-1185">Reference proteome</keyword>
<evidence type="ECO:0000313" key="2">
    <source>
        <dbReference type="Proteomes" id="UP001164539"/>
    </source>
</evidence>
<reference evidence="1 2" key="1">
    <citation type="journal article" date="2023" name="Science">
        <title>Complex scaffold remodeling in plant triterpene biosynthesis.</title>
        <authorList>
            <person name="De La Pena R."/>
            <person name="Hodgson H."/>
            <person name="Liu J.C."/>
            <person name="Stephenson M.J."/>
            <person name="Martin A.C."/>
            <person name="Owen C."/>
            <person name="Harkess A."/>
            <person name="Leebens-Mack J."/>
            <person name="Jimenez L.E."/>
            <person name="Osbourn A."/>
            <person name="Sattely E.S."/>
        </authorList>
    </citation>
    <scope>NUCLEOTIDE SEQUENCE [LARGE SCALE GENOMIC DNA]</scope>
    <source>
        <strain evidence="2">cv. JPN11</strain>
        <tissue evidence="1">Leaf</tissue>
    </source>
</reference>
<evidence type="ECO:0000313" key="1">
    <source>
        <dbReference type="EMBL" id="KAJ4721373.1"/>
    </source>
</evidence>
<organism evidence="1 2">
    <name type="scientific">Melia azedarach</name>
    <name type="common">Chinaberry tree</name>
    <dbReference type="NCBI Taxonomy" id="155640"/>
    <lineage>
        <taxon>Eukaryota</taxon>
        <taxon>Viridiplantae</taxon>
        <taxon>Streptophyta</taxon>
        <taxon>Embryophyta</taxon>
        <taxon>Tracheophyta</taxon>
        <taxon>Spermatophyta</taxon>
        <taxon>Magnoliopsida</taxon>
        <taxon>eudicotyledons</taxon>
        <taxon>Gunneridae</taxon>
        <taxon>Pentapetalae</taxon>
        <taxon>rosids</taxon>
        <taxon>malvids</taxon>
        <taxon>Sapindales</taxon>
        <taxon>Meliaceae</taxon>
        <taxon>Melia</taxon>
    </lineage>
</organism>
<comment type="caution">
    <text evidence="1">The sequence shown here is derived from an EMBL/GenBank/DDBJ whole genome shotgun (WGS) entry which is preliminary data.</text>
</comment>
<name>A0ACC1YEE8_MELAZ</name>
<protein>
    <submittedName>
        <fullName evidence="1">Protein DETOXIFICATION</fullName>
    </submittedName>
</protein>
<accession>A0ACC1YEE8</accession>
<proteinExistence type="predicted"/>
<dbReference type="Proteomes" id="UP001164539">
    <property type="component" value="Chromosome 4"/>
</dbReference>
<dbReference type="EMBL" id="CM051397">
    <property type="protein sequence ID" value="KAJ4721373.1"/>
    <property type="molecule type" value="Genomic_DNA"/>
</dbReference>
<gene>
    <name evidence="1" type="ORF">OWV82_009064</name>
</gene>